<evidence type="ECO:0000256" key="2">
    <source>
        <dbReference type="ARBA" id="ARBA00022723"/>
    </source>
</evidence>
<protein>
    <recommendedName>
        <fullName evidence="10">RanBP2-type domain-containing protein</fullName>
    </recommendedName>
</protein>
<dbReference type="PROSITE" id="PS50199">
    <property type="entry name" value="ZF_RANBP2_2"/>
    <property type="match status" value="2"/>
</dbReference>
<dbReference type="GO" id="GO:0008270">
    <property type="term" value="F:zinc ion binding"/>
    <property type="evidence" value="ECO:0007669"/>
    <property type="project" value="UniProtKB-KW"/>
</dbReference>
<feature type="transmembrane region" description="Helical" evidence="9">
    <location>
        <begin position="300"/>
        <end position="319"/>
    </location>
</feature>
<keyword evidence="6" id="KW-0539">Nucleus</keyword>
<dbReference type="GO" id="GO:0003723">
    <property type="term" value="F:RNA binding"/>
    <property type="evidence" value="ECO:0007669"/>
    <property type="project" value="UniProtKB-KW"/>
</dbReference>
<feature type="region of interest" description="Disordered" evidence="8">
    <location>
        <begin position="1"/>
        <end position="22"/>
    </location>
</feature>
<keyword evidence="9" id="KW-1133">Transmembrane helix</keyword>
<evidence type="ECO:0000256" key="6">
    <source>
        <dbReference type="ARBA" id="ARBA00023242"/>
    </source>
</evidence>
<feature type="transmembrane region" description="Helical" evidence="9">
    <location>
        <begin position="397"/>
        <end position="417"/>
    </location>
</feature>
<dbReference type="InterPro" id="IPR034870">
    <property type="entry name" value="TET_fam"/>
</dbReference>
<dbReference type="Pfam" id="PF00641">
    <property type="entry name" value="Zn_ribbon_RanBP"/>
    <property type="match status" value="1"/>
</dbReference>
<evidence type="ECO:0000256" key="8">
    <source>
        <dbReference type="SAM" id="MobiDB-lite"/>
    </source>
</evidence>
<feature type="domain" description="RanBP2-type" evidence="10">
    <location>
        <begin position="597"/>
        <end position="630"/>
    </location>
</feature>
<keyword evidence="4" id="KW-0862">Zinc</keyword>
<evidence type="ECO:0000313" key="11">
    <source>
        <dbReference type="EMBL" id="CAD8212151.1"/>
    </source>
</evidence>
<gene>
    <name evidence="11" type="ORF">PPENT_87.1.T1660118</name>
</gene>
<feature type="transmembrane region" description="Helical" evidence="9">
    <location>
        <begin position="259"/>
        <end position="279"/>
    </location>
</feature>
<feature type="region of interest" description="Disordered" evidence="8">
    <location>
        <begin position="550"/>
        <end position="574"/>
    </location>
</feature>
<keyword evidence="12" id="KW-1185">Reference proteome</keyword>
<evidence type="ECO:0000256" key="4">
    <source>
        <dbReference type="ARBA" id="ARBA00022833"/>
    </source>
</evidence>
<evidence type="ECO:0000256" key="9">
    <source>
        <dbReference type="SAM" id="Phobius"/>
    </source>
</evidence>
<name>A0A8S1YEX1_9CILI</name>
<evidence type="ECO:0000256" key="3">
    <source>
        <dbReference type="ARBA" id="ARBA00022771"/>
    </source>
</evidence>
<comment type="caution">
    <text evidence="11">The sequence shown here is derived from an EMBL/GenBank/DDBJ whole genome shotgun (WGS) entry which is preliminary data.</text>
</comment>
<keyword evidence="5" id="KW-0694">RNA-binding</keyword>
<comment type="subcellular location">
    <subcellularLocation>
        <location evidence="1">Nucleus</location>
    </subcellularLocation>
</comment>
<feature type="compositionally biased region" description="Basic and acidic residues" evidence="8">
    <location>
        <begin position="9"/>
        <end position="19"/>
    </location>
</feature>
<keyword evidence="3 7" id="KW-0863">Zinc-finger</keyword>
<sequence>MNPLNIQSENKESELKEEQAVQNEQEEVRTLTNLSIEDKIKQKKINDDHLERNKKRLIRQFTILFIITLFIILERILYSIIVGVENELLSDFQSLFNLRKSKLTEFDEMDYFNDNFLFDMAGSVHRNGISIMIFTNYFITLYVGFDALIAVKILYTSYLSVFIVAFLQLIYSDPRPFWVYEKLVTSLCIPSYGNPSSFVCQLTFTLFYTVYCYKTKNHTRSFKTYDQKIDRKVKIVQLCISLFVFLYSILLFLMALQYLINMILGLIYCFVFYAFYVTFENQINNIIKHSTIMNIDSKRYVFYISFFLLITETIAAMLISNEYELVNIEWANNFMNCLYMTDINAMKIPAQLLMGPHFTFQKTSVIFALIGALFGVSHCFRHINSLEWYKGDKRKRILRIIVANLFTIPGWIFALNVESIALNSRMYEWGASFFLCSIFVVLFLYVCNNPIVCFQIFTFECFQFIIICCSQIIRRRLILLLIIIINIMALQKGKNKINHRQRQGDWICSSCNNMNFAFRDTCNRCHSQKNYKENENKGFKSALFLTESNGDIPPISDRSNKSSGEKKDNGNNKFSFDKLPSMEPILKQITKETQQKKYDLFEFEWQCQKCEKINQYYKIHCAECGAQRYRKLTV</sequence>
<reference evidence="11" key="1">
    <citation type="submission" date="2021-01" db="EMBL/GenBank/DDBJ databases">
        <authorList>
            <consortium name="Genoscope - CEA"/>
            <person name="William W."/>
        </authorList>
    </citation>
    <scope>NUCLEOTIDE SEQUENCE</scope>
</reference>
<evidence type="ECO:0000256" key="1">
    <source>
        <dbReference type="ARBA" id="ARBA00004123"/>
    </source>
</evidence>
<dbReference type="GO" id="GO:0005634">
    <property type="term" value="C:nucleus"/>
    <property type="evidence" value="ECO:0007669"/>
    <property type="project" value="UniProtKB-SubCell"/>
</dbReference>
<accession>A0A8S1YEX1</accession>
<feature type="transmembrane region" description="Helical" evidence="9">
    <location>
        <begin position="152"/>
        <end position="172"/>
    </location>
</feature>
<dbReference type="AlphaFoldDB" id="A0A8S1YEX1"/>
<proteinExistence type="predicted"/>
<feature type="transmembrane region" description="Helical" evidence="9">
    <location>
        <begin position="128"/>
        <end position="145"/>
    </location>
</feature>
<feature type="transmembrane region" description="Helical" evidence="9">
    <location>
        <begin position="61"/>
        <end position="81"/>
    </location>
</feature>
<feature type="domain" description="RanBP2-type" evidence="10">
    <location>
        <begin position="502"/>
        <end position="531"/>
    </location>
</feature>
<dbReference type="Proteomes" id="UP000689195">
    <property type="component" value="Unassembled WGS sequence"/>
</dbReference>
<keyword evidence="2" id="KW-0479">Metal-binding</keyword>
<dbReference type="PROSITE" id="PS01358">
    <property type="entry name" value="ZF_RANBP2_1"/>
    <property type="match status" value="2"/>
</dbReference>
<dbReference type="OrthoDB" id="300397at2759"/>
<evidence type="ECO:0000256" key="7">
    <source>
        <dbReference type="PROSITE-ProRule" id="PRU00322"/>
    </source>
</evidence>
<feature type="transmembrane region" description="Helical" evidence="9">
    <location>
        <begin position="358"/>
        <end position="376"/>
    </location>
</feature>
<feature type="transmembrane region" description="Helical" evidence="9">
    <location>
        <begin position="192"/>
        <end position="213"/>
    </location>
</feature>
<dbReference type="PANTHER" id="PTHR23238">
    <property type="entry name" value="RNA BINDING PROTEIN"/>
    <property type="match status" value="1"/>
</dbReference>
<feature type="transmembrane region" description="Helical" evidence="9">
    <location>
        <begin position="233"/>
        <end position="253"/>
    </location>
</feature>
<feature type="transmembrane region" description="Helical" evidence="9">
    <location>
        <begin position="473"/>
        <end position="490"/>
    </location>
</feature>
<organism evidence="11 12">
    <name type="scientific">Paramecium pentaurelia</name>
    <dbReference type="NCBI Taxonomy" id="43138"/>
    <lineage>
        <taxon>Eukaryota</taxon>
        <taxon>Sar</taxon>
        <taxon>Alveolata</taxon>
        <taxon>Ciliophora</taxon>
        <taxon>Intramacronucleata</taxon>
        <taxon>Oligohymenophorea</taxon>
        <taxon>Peniculida</taxon>
        <taxon>Parameciidae</taxon>
        <taxon>Paramecium</taxon>
    </lineage>
</organism>
<dbReference type="EMBL" id="CAJJDO010000166">
    <property type="protein sequence ID" value="CAD8212151.1"/>
    <property type="molecule type" value="Genomic_DNA"/>
</dbReference>
<feature type="compositionally biased region" description="Basic and acidic residues" evidence="8">
    <location>
        <begin position="558"/>
        <end position="570"/>
    </location>
</feature>
<dbReference type="GO" id="GO:0006355">
    <property type="term" value="P:regulation of DNA-templated transcription"/>
    <property type="evidence" value="ECO:0007669"/>
    <property type="project" value="InterPro"/>
</dbReference>
<dbReference type="SMART" id="SM00547">
    <property type="entry name" value="ZnF_RBZ"/>
    <property type="match status" value="2"/>
</dbReference>
<evidence type="ECO:0000313" key="12">
    <source>
        <dbReference type="Proteomes" id="UP000689195"/>
    </source>
</evidence>
<evidence type="ECO:0000256" key="5">
    <source>
        <dbReference type="ARBA" id="ARBA00022884"/>
    </source>
</evidence>
<keyword evidence="9" id="KW-0472">Membrane</keyword>
<keyword evidence="9" id="KW-0812">Transmembrane</keyword>
<evidence type="ECO:0000259" key="10">
    <source>
        <dbReference type="PROSITE" id="PS50199"/>
    </source>
</evidence>
<dbReference type="InterPro" id="IPR001876">
    <property type="entry name" value="Znf_RanBP2"/>
</dbReference>